<proteinExistence type="predicted"/>
<dbReference type="GO" id="GO:0005737">
    <property type="term" value="C:cytoplasm"/>
    <property type="evidence" value="ECO:0007669"/>
    <property type="project" value="TreeGrafter"/>
</dbReference>
<feature type="region of interest" description="Disordered" evidence="1">
    <location>
        <begin position="1"/>
        <end position="23"/>
    </location>
</feature>
<dbReference type="GO" id="GO:0016791">
    <property type="term" value="F:phosphatase activity"/>
    <property type="evidence" value="ECO:0007669"/>
    <property type="project" value="TreeGrafter"/>
</dbReference>
<dbReference type="Gene3D" id="3.40.50.1240">
    <property type="entry name" value="Phosphoglycerate mutase-like"/>
    <property type="match status" value="1"/>
</dbReference>
<dbReference type="RefSeq" id="WP_114509419.1">
    <property type="nucleotide sequence ID" value="NZ_QPMK01000002.1"/>
</dbReference>
<dbReference type="EMBL" id="QPMK01000002">
    <property type="protein sequence ID" value="RDD67605.1"/>
    <property type="molecule type" value="Genomic_DNA"/>
</dbReference>
<dbReference type="PANTHER" id="PTHR48100">
    <property type="entry name" value="BROAD-SPECIFICITY PHOSPHATASE YOR283W-RELATED"/>
    <property type="match status" value="1"/>
</dbReference>
<reference evidence="2 3" key="1">
    <citation type="submission" date="2018-07" db="EMBL/GenBank/DDBJ databases">
        <title>Thalassococcus profundi sp. nov., a marine bacterium isolated from deep seawater of Okinawa Trough.</title>
        <authorList>
            <person name="Yu M."/>
        </authorList>
    </citation>
    <scope>NUCLEOTIDE SEQUENCE [LARGE SCALE GENOMIC DNA]</scope>
    <source>
        <strain evidence="2 3">WRAS1</strain>
    </source>
</reference>
<organism evidence="2 3">
    <name type="scientific">Thalassococcus profundi</name>
    <dbReference type="NCBI Taxonomy" id="2282382"/>
    <lineage>
        <taxon>Bacteria</taxon>
        <taxon>Pseudomonadati</taxon>
        <taxon>Pseudomonadota</taxon>
        <taxon>Alphaproteobacteria</taxon>
        <taxon>Rhodobacterales</taxon>
        <taxon>Roseobacteraceae</taxon>
        <taxon>Thalassococcus</taxon>
    </lineage>
</organism>
<gene>
    <name evidence="2" type="ORF">DU478_02835</name>
</gene>
<dbReference type="InterPro" id="IPR029033">
    <property type="entry name" value="His_PPase_superfam"/>
</dbReference>
<dbReference type="OrthoDB" id="280692at2"/>
<dbReference type="InterPro" id="IPR013078">
    <property type="entry name" value="His_Pase_superF_clade-1"/>
</dbReference>
<dbReference type="SMART" id="SM00855">
    <property type="entry name" value="PGAM"/>
    <property type="match status" value="1"/>
</dbReference>
<evidence type="ECO:0000256" key="1">
    <source>
        <dbReference type="SAM" id="MobiDB-lite"/>
    </source>
</evidence>
<dbReference type="SUPFAM" id="SSF53254">
    <property type="entry name" value="Phosphoglycerate mutase-like"/>
    <property type="match status" value="1"/>
</dbReference>
<protein>
    <submittedName>
        <fullName evidence="2">Histidine phosphatase family protein</fullName>
    </submittedName>
</protein>
<dbReference type="InterPro" id="IPR050275">
    <property type="entry name" value="PGM_Phosphatase"/>
</dbReference>
<keyword evidence="3" id="KW-1185">Reference proteome</keyword>
<comment type="caution">
    <text evidence="2">The sequence shown here is derived from an EMBL/GenBank/DDBJ whole genome shotgun (WGS) entry which is preliminary data.</text>
</comment>
<dbReference type="Proteomes" id="UP000253977">
    <property type="component" value="Unassembled WGS sequence"/>
</dbReference>
<dbReference type="PANTHER" id="PTHR48100:SF1">
    <property type="entry name" value="HISTIDINE PHOSPHATASE FAMILY PROTEIN-RELATED"/>
    <property type="match status" value="1"/>
</dbReference>
<sequence length="219" mass="24209">MSHVTLVRHGQANSSARDEGGYDRLSPLGHDQARWLGDYLRDTGDVFVRVYSGTLRRHVETAAGIAAPCDRETVLDPRLNELEYFTMAALMADQHGIPVPTDRESFVHHLPTLYRLWRDGAIEGAPESFDQFETRVSDALHEIAAGTGRALVVTSGGVIGMAMRVTMALDIPALAHACLAIRNASLHRFQPLATGLALTQFNATPHLDRRDRQHAWTHL</sequence>
<dbReference type="Pfam" id="PF00300">
    <property type="entry name" value="His_Phos_1"/>
    <property type="match status" value="1"/>
</dbReference>
<accession>A0A369TT46</accession>
<name>A0A369TT46_9RHOB</name>
<evidence type="ECO:0000313" key="3">
    <source>
        <dbReference type="Proteomes" id="UP000253977"/>
    </source>
</evidence>
<dbReference type="AlphaFoldDB" id="A0A369TT46"/>
<dbReference type="CDD" id="cd07067">
    <property type="entry name" value="HP_PGM_like"/>
    <property type="match status" value="1"/>
</dbReference>
<evidence type="ECO:0000313" key="2">
    <source>
        <dbReference type="EMBL" id="RDD67605.1"/>
    </source>
</evidence>